<feature type="active site" description="Charge relay system" evidence="9">
    <location>
        <position position="1673"/>
    </location>
</feature>
<dbReference type="CDD" id="cd04077">
    <property type="entry name" value="Peptidases_S8_PCSK9_ProteinaseK_like"/>
    <property type="match status" value="1"/>
</dbReference>
<dbReference type="Pfam" id="PF00082">
    <property type="entry name" value="Peptidase_S8"/>
    <property type="match status" value="1"/>
</dbReference>
<dbReference type="Pfam" id="PF18884">
    <property type="entry name" value="TSP3_bac"/>
    <property type="match status" value="3"/>
</dbReference>
<organism evidence="14 15">
    <name type="scientific">Aliikangiella marina</name>
    <dbReference type="NCBI Taxonomy" id="1712262"/>
    <lineage>
        <taxon>Bacteria</taxon>
        <taxon>Pseudomonadati</taxon>
        <taxon>Pseudomonadota</taxon>
        <taxon>Gammaproteobacteria</taxon>
        <taxon>Oceanospirillales</taxon>
        <taxon>Pleioneaceae</taxon>
        <taxon>Aliikangiella</taxon>
    </lineage>
</organism>
<dbReference type="PROSITE" id="PS00137">
    <property type="entry name" value="SUBTILASE_HIS"/>
    <property type="match status" value="1"/>
</dbReference>
<dbReference type="Proteomes" id="UP000317839">
    <property type="component" value="Unassembled WGS sequence"/>
</dbReference>
<comment type="similarity">
    <text evidence="2 9 10">Belongs to the peptidase S8 family.</text>
</comment>
<dbReference type="GO" id="GO:0003993">
    <property type="term" value="F:acid phosphatase activity"/>
    <property type="evidence" value="ECO:0007669"/>
    <property type="project" value="InterPro"/>
</dbReference>
<feature type="domain" description="Fibronectin type-III" evidence="13">
    <location>
        <begin position="813"/>
        <end position="904"/>
    </location>
</feature>
<sequence length="4151" mass="441049">MRKRIIRTALRRLGSSVLTFFLLSVSAAINAASVSGIVKDQAGNPIEGASVSLYQVVGNNVTLAGSLTQVGADGAYSWTVADGDYFLLTYFYADDVSIDGEPYNATLSSEDFVVTGDLVRDVTFDFVQLSGRIVDENQAPVSGVEVQTNKQWFGPEVGSQGKLSQHNVIHQNSSSVSDVNGDYQVLVFSSDTCVASGYYTEPNDCLYDVTYSPSVNSGFIEKTVSDININQNVTQDVELAFQDPVAAKVLAGPFIKSLTNTSVEVIWQTDKPALGSVELVGGATIASGVLTQFHSVAIDGLSAATSYSAVAKTIDENGNESIDRPFNFTTASTEDSTAPRFVQNPFATDLRDEQLTVSFCADEPVTGTLNVGEVSVSLPSLSRCHQAEVFDLMPNTDYLVNAVITDTAGNGPTSSVDIVIRTLAAADLTPPQLTSTPIVVDISDTAAIVLWTTDEPSTSSVSVNDGSTYRVIHNNDLVTIHSVQVTGLTASSTYNLVASSKDAAGNGPANSAIIQFTTQSEPDVTAPLILGRPLIQDITDVSAKISWLTDDSSTTLVLYGSSENGLSQVDMSPGFSTQHELILTDLTPATTYYIQAQSTDLAANSVTSNVFSFTTDTAGLPQPPSIVTGPVIERLYSDSVTLNWSTNVNADSRLVCESLAGTSEVNKTDLVKNHRLTMVGLLAETDYRCAIYSTDVRGVILNQTLSFTTPAIPDAVPPQCSAINIAGYGEIAEFTWQSDELVSAQLSYKVKAGNEWRQKVDFEVKENGVFVLSGLTQETDYDHQLTLVDLSGNATDCSAGEFNSGVPISIPSPSFTIEPFVDQITSDSAVVNWTTENFSTGQVRYGLSAGNLDELQADVEFTAEHRVNLIGLLPDTTYYLAVDALNIEVASTTSSIISFQTRPLPVSEVLPPKIIAGPFVKNITDVSAVIEWTTDRLANSQVDIVGGDTLINEDLATNHSMVLVGLTPDTDYQTLVSSTDQNGLTSETKPANFRTLPIPDTIPPKFISGPDIIAIDYNKFTLEFCADEPVTAIVLVNDTSYPINAASVCHEYTVEGLTPNSEYLVVVEITDVAGNGPVASEPLLVVTLPFIDLEAPIITGPIVTDITDTSAIVRWTTNEAADSGVEYTDGVMVDSLFNDDLVKEHVIYLTGLTPNTTYTLTAASSDAFGNGPTVSEPVEFTTLGEPDTTPPKIIAGPFVEDITTSSAVVLWTTDEAATSVVHLGLSENDLNQQFTVSGFNQDHIVPLTGLTADTLYYFQVESSDPSGNTVVSDVLSFRTLQELPAPLAIINGPNVDNVTDTSLTIGWETNYNADSRLVCETDKVEGENVAQHLLQSFFLNKNTARISRVDASKAIKDQYIVLLKDSYAPAVFGSADSQTVIPFSQLTLEQRKLQLQTTAMEIANQVNGEIIQQYPNAVNGFVIKMSPSELVDLQKDPRIMMIEQDQVMRAYDTQSGATWGLDRIDQQDLPLSTDYTYQLDGSGVNAYVIDTGVNIGHSEFVGRATSGWDFVDNDADASDCNGHGTHVAGSLGGTIYGVAKNVNITAVKVLGCNGSGSNSGVIAGVDWVAGNASLPAVANMSLGGGSSPALDTAVNNAINTGVTFVVAAGNSNINACYGSPNRVPAAITVASSTAADARSSFSNWGACVDLFAPGSSINAAWHTGGFNTISGTSMAAPHVAGAVAMYLQANPSALPSEVSSSLSGFATQDKISNPAGSPNLLLNVEFDGDSQTPPPPPPLPVEKVRFEVSDDALTKIHSLTLTGLTASTNYQCSVYSTDIAGATVSADINASTGASPDTIPPSCNGSASITVYTDSALIGWGANEPTIATIEYRVVGEQDWQRASTINFLANDSLLLTGLASETSYEYQVIIEDRAGNQSLCIDGEFTTLPEEVTPLPVFSIQPIVSNITETSATVSWATLDASTGVVRYGLSDTNLNNSNVDANLSTEHSINLQNLEGNTTYYLQVDALNILNQSTSSAIINFTTPHPNNDLDNDGIINENDNCPLVPNSDQLDADGDGRGDVCDDSDATLPGPNGANLRGIVTGEGSPIEGAEVTLYNQDAQALQSVMTAADGSYEFQYLSSGEYLIGVTPPSNSDFSAPPLDTILIQDEDLVHWITLIGDANVLSGHLKDLQGRAIDNVQVSLHLQTTGNQVGNRVTTDQNGYFEFPVAPGTYKLRPLIDVFGSQAQTIPSYPVPDFASVIDGLENISVTGNVTIDLELPFVILSGQTLDTGGNPIAGVGLTIRHQYQDSGQGFYLDNYGSDSGSYSISDNAGNFSFALFANQSFDLVLVPPASRLDLAATSFSNVNLSTDTNQNFTLVAGEALSGYLRDSQGRAIDHTQVTLHDQISDDQIGREIYTDENGFYQFQVEPGTYKIKPHLNPFGASLVGGSLPSYPLPDFATELFAEENIAVTGATTQDVVVPLAILTGTTLDSLGNPVADVALKISHIFHDNNSSFYLESAGTSANTHAKSDASGNFTVAMFADQATDIIFTPPIENRDVAATKFAAYSISGDSSDTFVISGAITVPGTLSDSQGNPIDNVKLTIVDQVNNQPVDIDVVTDASGYFEFKVAPGNYKIRPYLTANDPVEQAYPLPDFAAAYYLPNNLSVSAVTVLDIVLPISILSGKALDANGVAVPGVKLRSDHAVTDSGVSYYLENSGDTVNSNALTDEQGQFGFAIFNNQQTDILVNPPLQSGFAITNVSHEISQQTSETIYLLHTDNAPIIIAGPIVRKITENSAIVEWQTDKPGTSVLDLSNGTGIERSELSLNHSIILTGLDPITQYFVDVHSVDKSGQATATRSTSFTTLDLPDNKAPEFVEGPHFVNITHEHFVVWFCANEIVTGEIAIGDERFELNNPGECHELLIDNRSPNTPYEVVVEMTDLIGNGPTASLPKTVTTLPAPDVNPPVILLTPIVIDISDTEATVIWTTDEPSTSGVSYNDGENFHVVTDENLVVEHSIPLVDLLPETTYLLTVSSTDGEGNGPTLSGQISFTTLASPDTEAPVFLGSPLIQNITHQSVVIRWETSEPATTMLVIGTSPDDLNQLESKNGMRTFHNLPVTGLQPDTVYYFRVKAQDAAGNIRESEVMSFRTKVRGHQGNPHFMEDVRIIKLTYKKLMVYWRTDVNADGRLVCTGGGETREANQARRSKHHYLYLTNLVQGAVYQCNAYSTDHHGYTASVSLEPITIPLASSCGDDDDDCDDNLNSSAEGSNAFLETLAADPVVSTPVVRGFGDKAIVEMMTDEFTSVLVQYRKVGETTWSQTGNLVPAESHVVVVSGLEPATSYELKATLSDFSANVTETDLVTFDTGVESHLLAPVFLTQPDASFISATSALVSWQNTDYAYAQIKFGTSASNLVDREANFGAFNEHAVTLVELEPATTYFVEVIAYNIAGEATTSELLSFTTSALNTVIDSDGDGMTDAWEIANGLNAQDASDAVLDDDNDGLSNLEEFNAQTDPANADSDGDGMPDGWEVDRDLNPNDASDATEDRDGDGVSNLDEYLNASDTIAPTITLDSIVTINATGALTEIPTNNVSASDNVDGAVAVVIDGDSELRPGSHQVVWSAVDSSGNRAIATQTVNIVPQLLISEGRVSGEDNLITLDVSLSGDAAIYPVDIQFTLDGSVSTDDYVLVAGGGLQEGFTQSGGTLSITSDDKTSLLIQIVEDNLAESDELLNINLTSASNAVLASNTTHQITISESNATPRVSLSAEQGGIQVTTVTQDGGEVILYASISDGNAIDSHSVNWSGVNNATIAIDPIAHTLTFDPTLVDIGLFSSSVIVSDDGVPSESVSATINLNVIASAPALSANVDSDGDGLSDAEEGLQDSDNDGIADYLDSISTANIIQLATGGNGNNLLMEADAGVELVMGATAVSNNQGGIHLSESSLENSIAYQSHGSDNLFINVGRWFDFEVRNLPVIGQSVQVVIALAEPIPANATYRKLHPLNGWQDFVVDSNNRLYSTASNSGACPAPGDSAYSIGLNQGDNCLMMVIEDGGLNDDDEIANGTVVDPGGIARPIPEAPEVSIVTVANVTEGDTVSLEADVVNNGNAIVAYQWERISGPIININNANQATANITNVPAGNIELRLSVTDDRSRVVTDTIVIIVAEKADETTQPETNSGSGGGGGSFSFYMLLLWLIFSQRNSSRRSSRQ</sequence>
<name>A0A545T6N3_9GAMM</name>
<dbReference type="Gene3D" id="2.60.40.10">
    <property type="entry name" value="Immunoglobulins"/>
    <property type="match status" value="7"/>
</dbReference>
<dbReference type="InterPro" id="IPR013783">
    <property type="entry name" value="Ig-like_fold"/>
</dbReference>
<dbReference type="SUPFAM" id="SSF141072">
    <property type="entry name" value="CalX-like"/>
    <property type="match status" value="1"/>
</dbReference>
<evidence type="ECO:0000313" key="14">
    <source>
        <dbReference type="EMBL" id="TQV72889.1"/>
    </source>
</evidence>
<evidence type="ECO:0000256" key="12">
    <source>
        <dbReference type="SAM" id="SignalP"/>
    </source>
</evidence>
<dbReference type="OrthoDB" id="220114at2"/>
<dbReference type="PROSITE" id="PS51892">
    <property type="entry name" value="SUBTILASE"/>
    <property type="match status" value="1"/>
</dbReference>
<dbReference type="Pfam" id="PF13620">
    <property type="entry name" value="CarboxypepD_reg"/>
    <property type="match status" value="2"/>
</dbReference>
<dbReference type="Gene3D" id="4.10.1080.10">
    <property type="entry name" value="TSP type-3 repeat"/>
    <property type="match status" value="1"/>
</dbReference>
<dbReference type="GO" id="GO:0005615">
    <property type="term" value="C:extracellular space"/>
    <property type="evidence" value="ECO:0007669"/>
    <property type="project" value="TreeGrafter"/>
</dbReference>
<evidence type="ECO:0000259" key="13">
    <source>
        <dbReference type="PROSITE" id="PS50853"/>
    </source>
</evidence>
<dbReference type="InterPro" id="IPR010259">
    <property type="entry name" value="S8pro/Inhibitor_I9"/>
</dbReference>
<dbReference type="Gene3D" id="2.60.40.380">
    <property type="entry name" value="Purple acid phosphatase-like, N-terminal"/>
    <property type="match status" value="2"/>
</dbReference>
<dbReference type="PROSITE" id="PS50853">
    <property type="entry name" value="FN3"/>
    <property type="match status" value="10"/>
</dbReference>
<comment type="subcellular location">
    <subcellularLocation>
        <location evidence="1">Secreted</location>
    </subcellularLocation>
</comment>
<evidence type="ECO:0000256" key="11">
    <source>
        <dbReference type="SAM" id="MobiDB-lite"/>
    </source>
</evidence>
<evidence type="ECO:0000256" key="4">
    <source>
        <dbReference type="ARBA" id="ARBA00022670"/>
    </source>
</evidence>
<dbReference type="NCBIfam" id="NF041766">
    <property type="entry name" value="choice_anch_U"/>
    <property type="match status" value="1"/>
</dbReference>
<dbReference type="FunFam" id="3.40.50.200:FF:000014">
    <property type="entry name" value="Proteinase K"/>
    <property type="match status" value="1"/>
</dbReference>
<keyword evidence="15" id="KW-1185">Reference proteome</keyword>
<dbReference type="Gene3D" id="3.40.50.200">
    <property type="entry name" value="Peptidase S8/S53 domain"/>
    <property type="match status" value="1"/>
</dbReference>
<feature type="domain" description="Fibronectin type-III" evidence="13">
    <location>
        <begin position="911"/>
        <end position="998"/>
    </location>
</feature>
<dbReference type="InterPro" id="IPR028974">
    <property type="entry name" value="TSP_type-3_rpt"/>
</dbReference>
<dbReference type="InterPro" id="IPR023828">
    <property type="entry name" value="Peptidase_S8_Ser-AS"/>
</dbReference>
<dbReference type="PANTHER" id="PTHR43806:SF11">
    <property type="entry name" value="CEREVISIN-RELATED"/>
    <property type="match status" value="1"/>
</dbReference>
<keyword evidence="6 9" id="KW-0378">Hydrolase</keyword>
<evidence type="ECO:0000256" key="6">
    <source>
        <dbReference type="ARBA" id="ARBA00022801"/>
    </source>
</evidence>
<evidence type="ECO:0000256" key="10">
    <source>
        <dbReference type="RuleBase" id="RU003355"/>
    </source>
</evidence>
<keyword evidence="8" id="KW-0106">Calcium</keyword>
<dbReference type="InterPro" id="IPR023827">
    <property type="entry name" value="Peptidase_S8_Asp-AS"/>
</dbReference>
<dbReference type="EMBL" id="VIKR01000004">
    <property type="protein sequence ID" value="TQV72889.1"/>
    <property type="molecule type" value="Genomic_DNA"/>
</dbReference>
<feature type="domain" description="Fibronectin type-III" evidence="13">
    <location>
        <begin position="3316"/>
        <end position="3408"/>
    </location>
</feature>
<dbReference type="InterPro" id="IPR050131">
    <property type="entry name" value="Peptidase_S8_subtilisin-like"/>
</dbReference>
<dbReference type="Gene3D" id="2.60.40.1120">
    <property type="entry name" value="Carboxypeptidase-like, regulatory domain"/>
    <property type="match status" value="2"/>
</dbReference>
<dbReference type="InterPro" id="IPR015914">
    <property type="entry name" value="PAPs_N"/>
</dbReference>
<dbReference type="PROSITE" id="PS00138">
    <property type="entry name" value="SUBTILASE_SER"/>
    <property type="match status" value="1"/>
</dbReference>
<feature type="active site" description="Charge relay system" evidence="9">
    <location>
        <position position="1490"/>
    </location>
</feature>
<feature type="chain" id="PRO_5021792728" evidence="12">
    <location>
        <begin position="32"/>
        <end position="4151"/>
    </location>
</feature>
<dbReference type="SUPFAM" id="SSF49478">
    <property type="entry name" value="Cna protein B-type domain"/>
    <property type="match status" value="1"/>
</dbReference>
<feature type="domain" description="Fibronectin type-III" evidence="13">
    <location>
        <begin position="526"/>
        <end position="618"/>
    </location>
</feature>
<evidence type="ECO:0000256" key="7">
    <source>
        <dbReference type="ARBA" id="ARBA00022825"/>
    </source>
</evidence>
<gene>
    <name evidence="14" type="ORF">FLL45_15600</name>
</gene>
<dbReference type="InterPro" id="IPR022398">
    <property type="entry name" value="Peptidase_S8_His-AS"/>
</dbReference>
<evidence type="ECO:0000256" key="2">
    <source>
        <dbReference type="ARBA" id="ARBA00011073"/>
    </source>
</evidence>
<dbReference type="SUPFAM" id="SSF52743">
    <property type="entry name" value="Subtilisin-like"/>
    <property type="match status" value="1"/>
</dbReference>
<dbReference type="InterPro" id="IPR003961">
    <property type="entry name" value="FN3_dom"/>
</dbReference>
<dbReference type="InterPro" id="IPR034193">
    <property type="entry name" value="PCSK9_ProteinaseK-like"/>
</dbReference>
<dbReference type="InterPro" id="IPR008969">
    <property type="entry name" value="CarboxyPept-like_regulatory"/>
</dbReference>
<dbReference type="PRINTS" id="PR00723">
    <property type="entry name" value="SUBTILISIN"/>
</dbReference>
<dbReference type="InterPro" id="IPR037045">
    <property type="entry name" value="S8pro/Inhibitor_I9_sf"/>
</dbReference>
<keyword evidence="7 9" id="KW-0720">Serine protease</keyword>
<dbReference type="SUPFAM" id="SSF49464">
    <property type="entry name" value="Carboxypeptidase regulatory domain-like"/>
    <property type="match status" value="4"/>
</dbReference>
<dbReference type="InterPro" id="IPR059100">
    <property type="entry name" value="TSP3_bac"/>
</dbReference>
<dbReference type="GO" id="GO:0005509">
    <property type="term" value="F:calcium ion binding"/>
    <property type="evidence" value="ECO:0007669"/>
    <property type="project" value="InterPro"/>
</dbReference>
<dbReference type="CDD" id="cd00063">
    <property type="entry name" value="FN3"/>
    <property type="match status" value="5"/>
</dbReference>
<dbReference type="InterPro" id="IPR015500">
    <property type="entry name" value="Peptidase_S8_subtilisin-rel"/>
</dbReference>
<keyword evidence="3" id="KW-0964">Secreted</keyword>
<accession>A0A545T6N3</accession>
<evidence type="ECO:0000256" key="5">
    <source>
        <dbReference type="ARBA" id="ARBA00022729"/>
    </source>
</evidence>
<keyword evidence="5 12" id="KW-0732">Signal</keyword>
<dbReference type="InterPro" id="IPR036116">
    <property type="entry name" value="FN3_sf"/>
</dbReference>
<dbReference type="SMART" id="SM00060">
    <property type="entry name" value="FN3"/>
    <property type="match status" value="19"/>
</dbReference>
<comment type="caution">
    <text evidence="14">The sequence shown here is derived from an EMBL/GenBank/DDBJ whole genome shotgun (WGS) entry which is preliminary data.</text>
</comment>
<dbReference type="SUPFAM" id="SSF49265">
    <property type="entry name" value="Fibronectin type III"/>
    <property type="match status" value="9"/>
</dbReference>
<dbReference type="InterPro" id="IPR053784">
    <property type="entry name" value="Choice_anch_U_dom"/>
</dbReference>
<dbReference type="PROSITE" id="PS00136">
    <property type="entry name" value="SUBTILASE_ASP"/>
    <property type="match status" value="1"/>
</dbReference>
<dbReference type="Pfam" id="PF16656">
    <property type="entry name" value="Pur_ac_phosph_N"/>
    <property type="match status" value="3"/>
</dbReference>
<dbReference type="InterPro" id="IPR036852">
    <property type="entry name" value="Peptidase_S8/S53_dom_sf"/>
</dbReference>
<dbReference type="Pfam" id="PF05922">
    <property type="entry name" value="Inhibitor_I9"/>
    <property type="match status" value="1"/>
</dbReference>
<dbReference type="InterPro" id="IPR000209">
    <property type="entry name" value="Peptidase_S8/S53_dom"/>
</dbReference>
<evidence type="ECO:0000256" key="3">
    <source>
        <dbReference type="ARBA" id="ARBA00022525"/>
    </source>
</evidence>
<dbReference type="InterPro" id="IPR038081">
    <property type="entry name" value="CalX-like_sf"/>
</dbReference>
<feature type="domain" description="Fibronectin type-III" evidence="13">
    <location>
        <begin position="2907"/>
        <end position="2998"/>
    </location>
</feature>
<feature type="domain" description="Fibronectin type-III" evidence="13">
    <location>
        <begin position="1190"/>
        <end position="1282"/>
    </location>
</feature>
<dbReference type="Pfam" id="PF22352">
    <property type="entry name" value="K319L-like_PKD"/>
    <property type="match status" value="1"/>
</dbReference>
<keyword evidence="4 9" id="KW-0645">Protease</keyword>
<evidence type="ECO:0000256" key="1">
    <source>
        <dbReference type="ARBA" id="ARBA00004613"/>
    </source>
</evidence>
<feature type="active site" description="Charge relay system" evidence="9">
    <location>
        <position position="1523"/>
    </location>
</feature>
<evidence type="ECO:0000256" key="9">
    <source>
        <dbReference type="PROSITE-ProRule" id="PRU01240"/>
    </source>
</evidence>
<evidence type="ECO:0000313" key="15">
    <source>
        <dbReference type="Proteomes" id="UP000317839"/>
    </source>
</evidence>
<evidence type="ECO:0000256" key="8">
    <source>
        <dbReference type="ARBA" id="ARBA00022837"/>
    </source>
</evidence>
<feature type="domain" description="Fibronectin type-III" evidence="13">
    <location>
        <begin position="1897"/>
        <end position="1988"/>
    </location>
</feature>
<dbReference type="GO" id="GO:0006508">
    <property type="term" value="P:proteolysis"/>
    <property type="evidence" value="ECO:0007669"/>
    <property type="project" value="UniProtKB-KW"/>
</dbReference>
<feature type="signal peptide" evidence="12">
    <location>
        <begin position="1"/>
        <end position="31"/>
    </location>
</feature>
<dbReference type="Gene3D" id="3.30.70.80">
    <property type="entry name" value="Peptidase S8 propeptide/proteinase inhibitor I9"/>
    <property type="match status" value="1"/>
</dbReference>
<proteinExistence type="inferred from homology"/>
<dbReference type="RefSeq" id="WP_142943023.1">
    <property type="nucleotide sequence ID" value="NZ_VIKR01000004.1"/>
</dbReference>
<dbReference type="SUPFAM" id="SSF54897">
    <property type="entry name" value="Protease propeptides/inhibitors"/>
    <property type="match status" value="1"/>
</dbReference>
<feature type="domain" description="Fibronectin type-III" evidence="13">
    <location>
        <begin position="3003"/>
        <end position="3095"/>
    </location>
</feature>
<dbReference type="Gene3D" id="2.60.40.2030">
    <property type="match status" value="1"/>
</dbReference>
<dbReference type="PANTHER" id="PTHR43806">
    <property type="entry name" value="PEPTIDASE S8"/>
    <property type="match status" value="1"/>
</dbReference>
<dbReference type="GO" id="GO:0004252">
    <property type="term" value="F:serine-type endopeptidase activity"/>
    <property type="evidence" value="ECO:0007669"/>
    <property type="project" value="UniProtKB-UniRule"/>
</dbReference>
<protein>
    <submittedName>
        <fullName evidence="14">S8 family serine peptidase</fullName>
    </submittedName>
</protein>
<reference evidence="14 15" key="1">
    <citation type="submission" date="2019-06" db="EMBL/GenBank/DDBJ databases">
        <title>Draft genome of Aliikangiella marina GYP-15.</title>
        <authorList>
            <person name="Wang G."/>
        </authorList>
    </citation>
    <scope>NUCLEOTIDE SEQUENCE [LARGE SCALE GENOMIC DNA]</scope>
    <source>
        <strain evidence="14 15">GYP-15</strain>
    </source>
</reference>
<dbReference type="SUPFAM" id="SSF103647">
    <property type="entry name" value="TSP type-3 repeat"/>
    <property type="match status" value="2"/>
</dbReference>
<feature type="domain" description="Fibronectin type-III" evidence="13">
    <location>
        <begin position="1800"/>
        <end position="1891"/>
    </location>
</feature>
<feature type="domain" description="Fibronectin type-III" evidence="13">
    <location>
        <begin position="1097"/>
        <end position="1185"/>
    </location>
</feature>
<feature type="region of interest" description="Disordered" evidence="11">
    <location>
        <begin position="3440"/>
        <end position="3495"/>
    </location>
</feature>